<reference evidence="2 3" key="1">
    <citation type="submission" date="2020-09" db="EMBL/GenBank/DDBJ databases">
        <title>Roseomonas.</title>
        <authorList>
            <person name="Zhu W."/>
        </authorList>
    </citation>
    <scope>NUCLEOTIDE SEQUENCE [LARGE SCALE GENOMIC DNA]</scope>
    <source>
        <strain evidence="2 3">573</strain>
    </source>
</reference>
<keyword evidence="3" id="KW-1185">Reference proteome</keyword>
<evidence type="ECO:0000313" key="3">
    <source>
        <dbReference type="Proteomes" id="UP001518989"/>
    </source>
</evidence>
<dbReference type="SUPFAM" id="SSF89796">
    <property type="entry name" value="CoA-transferase family III (CaiB/BaiF)"/>
    <property type="match status" value="1"/>
</dbReference>
<name>A0ABS3KLP7_9PROT</name>
<dbReference type="InterPro" id="IPR023606">
    <property type="entry name" value="CoA-Trfase_III_dom_1_sf"/>
</dbReference>
<dbReference type="EMBL" id="JACTNG010000002">
    <property type="protein sequence ID" value="MBO1078375.1"/>
    <property type="molecule type" value="Genomic_DNA"/>
</dbReference>
<dbReference type="InterPro" id="IPR003673">
    <property type="entry name" value="CoA-Trfase_fam_III"/>
</dbReference>
<evidence type="ECO:0000313" key="2">
    <source>
        <dbReference type="EMBL" id="MBO1078375.1"/>
    </source>
</evidence>
<proteinExistence type="predicted"/>
<evidence type="ECO:0000256" key="1">
    <source>
        <dbReference type="ARBA" id="ARBA00022679"/>
    </source>
</evidence>
<protein>
    <submittedName>
        <fullName evidence="2">CoA transferase</fullName>
    </submittedName>
</protein>
<accession>A0ABS3KLP7</accession>
<keyword evidence="1 2" id="KW-0808">Transferase</keyword>
<sequence>MTEPRTGPLSHVRVLDLSRIMAAPWATQILADLGADVIKVERPGVGDDTRAWGPPFLKDAEGNATKEAGYFLSVNRGKRSVTVDMAQPEGQAILHEIAKTADIVLENFKAGSLARYRLDAASLRAVNPRLIYCSVTGFGQNGPRADQAAYDFAIQAMGGLMSVTGERDDMPGGGPQKVGVPIVDLMTGMYAAVSVLAALAQRNESGEGETIDLAMLDVQSAFLANQAMNWLVSGRTPRRGGNRHPNIQPQDVFACADGYLVLAVGNDGQFVKLCEALGRPDWAADPRFARNPDRVRNNPELTPLLTARFAELDRATLSAKLDAAGVPCAPINDIPQVFDDPQVKHRQMLRHLPHPQAGTVPQVVSPMRFETHPLRFDRAPPLLGQHTQEVLEELGIAPAEREALAARGII</sequence>
<dbReference type="GO" id="GO:0016740">
    <property type="term" value="F:transferase activity"/>
    <property type="evidence" value="ECO:0007669"/>
    <property type="project" value="UniProtKB-KW"/>
</dbReference>
<dbReference type="PANTHER" id="PTHR48207:SF3">
    <property type="entry name" value="SUCCINATE--HYDROXYMETHYLGLUTARATE COA-TRANSFERASE"/>
    <property type="match status" value="1"/>
</dbReference>
<dbReference type="Proteomes" id="UP001518989">
    <property type="component" value="Unassembled WGS sequence"/>
</dbReference>
<comment type="caution">
    <text evidence="2">The sequence shown here is derived from an EMBL/GenBank/DDBJ whole genome shotgun (WGS) entry which is preliminary data.</text>
</comment>
<dbReference type="InterPro" id="IPR044855">
    <property type="entry name" value="CoA-Trfase_III_dom3_sf"/>
</dbReference>
<dbReference type="PANTHER" id="PTHR48207">
    <property type="entry name" value="SUCCINATE--HYDROXYMETHYLGLUTARATE COA-TRANSFERASE"/>
    <property type="match status" value="1"/>
</dbReference>
<dbReference type="Gene3D" id="3.30.1540.10">
    <property type="entry name" value="formyl-coa transferase, domain 3"/>
    <property type="match status" value="1"/>
</dbReference>
<gene>
    <name evidence="2" type="ORF">IAI61_04985</name>
</gene>
<dbReference type="RefSeq" id="WP_207415801.1">
    <property type="nucleotide sequence ID" value="NZ_CP061178.1"/>
</dbReference>
<dbReference type="InterPro" id="IPR050483">
    <property type="entry name" value="CoA-transferase_III_domain"/>
</dbReference>
<dbReference type="Pfam" id="PF02515">
    <property type="entry name" value="CoA_transf_3"/>
    <property type="match status" value="1"/>
</dbReference>
<dbReference type="Gene3D" id="3.40.50.10540">
    <property type="entry name" value="Crotonobetainyl-coa:carnitine coa-transferase, domain 1"/>
    <property type="match status" value="1"/>
</dbReference>
<organism evidence="2 3">
    <name type="scientific">Roseomonas haemaphysalidis</name>
    <dbReference type="NCBI Taxonomy" id="2768162"/>
    <lineage>
        <taxon>Bacteria</taxon>
        <taxon>Pseudomonadati</taxon>
        <taxon>Pseudomonadota</taxon>
        <taxon>Alphaproteobacteria</taxon>
        <taxon>Acetobacterales</taxon>
        <taxon>Roseomonadaceae</taxon>
        <taxon>Roseomonas</taxon>
    </lineage>
</organism>